<keyword evidence="2" id="KW-1185">Reference proteome</keyword>
<dbReference type="Proteomes" id="UP001162992">
    <property type="component" value="Chromosome 1"/>
</dbReference>
<protein>
    <submittedName>
        <fullName evidence="1">Uncharacterized protein</fullName>
    </submittedName>
</protein>
<name>A0ACC2EWJ2_DIPCM</name>
<sequence length="351" mass="38730">MAAITVKNRQILLKDYVTGSFVESDMTFHDGTCLLQLQEGTNDILVKNLYISPDPFLRGRMQKRTNSYVDSFVPGSVITGFGVSQVVMSNNPNFSKGDFVTGYTGWEDFSVIKSSGFLRIIPAIGFPLTYFLGVLGMPGLTAYAGFHEVCSPKEGDQVFVSAASGAVGQLVGQFAKLLGCYVVGSAGSNEKVELLKNTLGFDEAFNYREEIDLDATLKKYFPKGIDIYFENVGGEMLEAVLNNINVFARIAVCGMISRYDSAEPYSIKNLHLLIPMRAKMQGLIATDFSHLYPEVTERVGLWLKEKKIVYIEDLIEGLENAPRAMLDVLRGKNVGKKIVKLSDPYTSLEAL</sequence>
<comment type="caution">
    <text evidence="1">The sequence shown here is derived from an EMBL/GenBank/DDBJ whole genome shotgun (WGS) entry which is preliminary data.</text>
</comment>
<reference evidence="2" key="1">
    <citation type="journal article" date="2024" name="Proc. Natl. Acad. Sci. U.S.A.">
        <title>Extraordinary preservation of gene collinearity over three hundred million years revealed in homosporous lycophytes.</title>
        <authorList>
            <person name="Li C."/>
            <person name="Wickell D."/>
            <person name="Kuo L.Y."/>
            <person name="Chen X."/>
            <person name="Nie B."/>
            <person name="Liao X."/>
            <person name="Peng D."/>
            <person name="Ji J."/>
            <person name="Jenkins J."/>
            <person name="Williams M."/>
            <person name="Shu S."/>
            <person name="Plott C."/>
            <person name="Barry K."/>
            <person name="Rajasekar S."/>
            <person name="Grimwood J."/>
            <person name="Han X."/>
            <person name="Sun S."/>
            <person name="Hou Z."/>
            <person name="He W."/>
            <person name="Dai G."/>
            <person name="Sun C."/>
            <person name="Schmutz J."/>
            <person name="Leebens-Mack J.H."/>
            <person name="Li F.W."/>
            <person name="Wang L."/>
        </authorList>
    </citation>
    <scope>NUCLEOTIDE SEQUENCE [LARGE SCALE GENOMIC DNA]</scope>
    <source>
        <strain evidence="2">cv. PW_Plant_1</strain>
    </source>
</reference>
<evidence type="ECO:0000313" key="2">
    <source>
        <dbReference type="Proteomes" id="UP001162992"/>
    </source>
</evidence>
<gene>
    <name evidence="1" type="ORF">O6H91_01G140200</name>
</gene>
<accession>A0ACC2EWJ2</accession>
<evidence type="ECO:0000313" key="1">
    <source>
        <dbReference type="EMBL" id="KAJ7570929.1"/>
    </source>
</evidence>
<dbReference type="EMBL" id="CM055092">
    <property type="protein sequence ID" value="KAJ7570929.1"/>
    <property type="molecule type" value="Genomic_DNA"/>
</dbReference>
<proteinExistence type="predicted"/>
<organism evidence="1 2">
    <name type="scientific">Diphasiastrum complanatum</name>
    <name type="common">Issler's clubmoss</name>
    <name type="synonym">Lycopodium complanatum</name>
    <dbReference type="NCBI Taxonomy" id="34168"/>
    <lineage>
        <taxon>Eukaryota</taxon>
        <taxon>Viridiplantae</taxon>
        <taxon>Streptophyta</taxon>
        <taxon>Embryophyta</taxon>
        <taxon>Tracheophyta</taxon>
        <taxon>Lycopodiopsida</taxon>
        <taxon>Lycopodiales</taxon>
        <taxon>Lycopodiaceae</taxon>
        <taxon>Lycopodioideae</taxon>
        <taxon>Diphasiastrum</taxon>
    </lineage>
</organism>